<reference evidence="4" key="2">
    <citation type="submission" date="2025-08" db="UniProtKB">
        <authorList>
            <consortium name="RefSeq"/>
        </authorList>
    </citation>
    <scope>IDENTIFICATION</scope>
</reference>
<evidence type="ECO:0000313" key="3">
    <source>
        <dbReference type="Proteomes" id="UP000694930"/>
    </source>
</evidence>
<dbReference type="Proteomes" id="UP000694930">
    <property type="component" value="Chromosome 7"/>
</dbReference>
<feature type="domain" description="PGG" evidence="2">
    <location>
        <begin position="61"/>
        <end position="111"/>
    </location>
</feature>
<feature type="region of interest" description="Disordered" evidence="1">
    <location>
        <begin position="172"/>
        <end position="199"/>
    </location>
</feature>
<evidence type="ECO:0000256" key="1">
    <source>
        <dbReference type="SAM" id="MobiDB-lite"/>
    </source>
</evidence>
<dbReference type="RefSeq" id="XP_027774312.1">
    <property type="nucleotide sequence ID" value="XM_027918511.1"/>
</dbReference>
<proteinExistence type="predicted"/>
<dbReference type="Pfam" id="PF13962">
    <property type="entry name" value="PGG"/>
    <property type="match status" value="1"/>
</dbReference>
<evidence type="ECO:0000313" key="4">
    <source>
        <dbReference type="RefSeq" id="XP_027774312.1"/>
    </source>
</evidence>
<gene>
    <name evidence="4" type="primary">LOC107025763</name>
</gene>
<feature type="compositionally biased region" description="Basic and acidic residues" evidence="1">
    <location>
        <begin position="173"/>
        <end position="198"/>
    </location>
</feature>
<evidence type="ECO:0000259" key="2">
    <source>
        <dbReference type="Pfam" id="PF13962"/>
    </source>
</evidence>
<dbReference type="InterPro" id="IPR026961">
    <property type="entry name" value="PGG_dom"/>
</dbReference>
<reference evidence="3" key="1">
    <citation type="journal article" date="2014" name="Nat. Genet.">
        <title>The genome of the stress-tolerant wild tomato species Solanum pennellii.</title>
        <authorList>
            <person name="Bolger A."/>
            <person name="Scossa F."/>
            <person name="Bolger M.E."/>
            <person name="Lanz C."/>
            <person name="Maumus F."/>
            <person name="Tohge T."/>
            <person name="Quesneville H."/>
            <person name="Alseekh S."/>
            <person name="Sorensen I."/>
            <person name="Lichtenstein G."/>
            <person name="Fich E.A."/>
            <person name="Conte M."/>
            <person name="Keller H."/>
            <person name="Schneeberger K."/>
            <person name="Schwacke R."/>
            <person name="Ofner I."/>
            <person name="Vrebalov J."/>
            <person name="Xu Y."/>
            <person name="Osorio S."/>
            <person name="Aflitos S.A."/>
            <person name="Schijlen E."/>
            <person name="Jimenez-Gomez J.M."/>
            <person name="Ryngajllo M."/>
            <person name="Kimura S."/>
            <person name="Kumar R."/>
            <person name="Koenig D."/>
            <person name="Headland L.R."/>
            <person name="Maloof J.N."/>
            <person name="Sinha N."/>
            <person name="van Ham R.C."/>
            <person name="Lankhorst R.K."/>
            <person name="Mao L."/>
            <person name="Vogel A."/>
            <person name="Arsova B."/>
            <person name="Panstruga R."/>
            <person name="Fei Z."/>
            <person name="Rose J.K."/>
            <person name="Zamir D."/>
            <person name="Carrari F."/>
            <person name="Giovannoni J.J."/>
            <person name="Weigel D."/>
            <person name="Usadel B."/>
            <person name="Fernie A.R."/>
        </authorList>
    </citation>
    <scope>NUCLEOTIDE SEQUENCE [LARGE SCALE GENOMIC DNA]</scope>
    <source>
        <strain evidence="3">cv. LA0716</strain>
    </source>
</reference>
<sequence>MDNIFHDARNIKAEKFVYIIRHGVLPMISVIRRMVVVVPEWMESEGTNDDRTRRDERIVKNILNAAQMHLVVGTPIMTVTFTAIYTLPGDFESDINSPNKGMTILLRRTTFLSSVAVTSYCPYTNTTMLQLLAMEVGQVALQLIVLPRRVVRGRSARRNVELQEQRYIPNMLEAEKKKKEDSKRNEKSSGEDQGDSSKKILQNMRKQKIIYGNKGSNSQLSMKERKDADNEQQIIHAEFESLGEDNPLDNNSATLIDNNIDNTCLYPLLQACEELESEKFKECSESNIRWDQEDSFEEELPDQQQEENIDGESNLNKIACEDGNPDNYDHIINNNIINYGSRLLAKDENGGNYHITQGLPRSTKFRSIGNLYKCTSRLSPIEDEYNWNHLTEKDPKYEPFSK</sequence>
<name>A0ABM1VEZ4_SOLPN</name>
<dbReference type="GeneID" id="107025763"/>
<accession>A0ABM1VEZ4</accession>
<protein>
    <submittedName>
        <fullName evidence="4">Uncharacterized protein LOC107025763</fullName>
    </submittedName>
</protein>
<keyword evidence="3" id="KW-1185">Reference proteome</keyword>
<organism evidence="3 4">
    <name type="scientific">Solanum pennellii</name>
    <name type="common">Tomato</name>
    <name type="synonym">Lycopersicon pennellii</name>
    <dbReference type="NCBI Taxonomy" id="28526"/>
    <lineage>
        <taxon>Eukaryota</taxon>
        <taxon>Viridiplantae</taxon>
        <taxon>Streptophyta</taxon>
        <taxon>Embryophyta</taxon>
        <taxon>Tracheophyta</taxon>
        <taxon>Spermatophyta</taxon>
        <taxon>Magnoliopsida</taxon>
        <taxon>eudicotyledons</taxon>
        <taxon>Gunneridae</taxon>
        <taxon>Pentapetalae</taxon>
        <taxon>asterids</taxon>
        <taxon>lamiids</taxon>
        <taxon>Solanales</taxon>
        <taxon>Solanaceae</taxon>
        <taxon>Solanoideae</taxon>
        <taxon>Solaneae</taxon>
        <taxon>Solanum</taxon>
        <taxon>Solanum subgen. Lycopersicon</taxon>
    </lineage>
</organism>